<dbReference type="PROSITE" id="PS01124">
    <property type="entry name" value="HTH_ARAC_FAMILY_2"/>
    <property type="match status" value="1"/>
</dbReference>
<dbReference type="Proteomes" id="UP000245624">
    <property type="component" value="Unassembled WGS sequence"/>
</dbReference>
<keyword evidence="4" id="KW-1185">Reference proteome</keyword>
<dbReference type="SMART" id="SM00342">
    <property type="entry name" value="HTH_ARAC"/>
    <property type="match status" value="1"/>
</dbReference>
<dbReference type="GO" id="GO:0043565">
    <property type="term" value="F:sequence-specific DNA binding"/>
    <property type="evidence" value="ECO:0007669"/>
    <property type="project" value="InterPro"/>
</dbReference>
<name>A0A317L4P0_9BACI</name>
<evidence type="ECO:0000256" key="1">
    <source>
        <dbReference type="ARBA" id="ARBA00023125"/>
    </source>
</evidence>
<dbReference type="AlphaFoldDB" id="A0A317L4P0"/>
<keyword evidence="1" id="KW-0238">DNA-binding</keyword>
<dbReference type="PANTHER" id="PTHR43280:SF2">
    <property type="entry name" value="HTH-TYPE TRANSCRIPTIONAL REGULATOR EXSA"/>
    <property type="match status" value="1"/>
</dbReference>
<dbReference type="Gene3D" id="1.10.10.60">
    <property type="entry name" value="Homeodomain-like"/>
    <property type="match status" value="1"/>
</dbReference>
<accession>A0A317L4P0</accession>
<protein>
    <recommendedName>
        <fullName evidence="2">HTH araC/xylS-type domain-containing protein</fullName>
    </recommendedName>
</protein>
<sequence length="282" mass="32747">MMNADLIQKVKEKLDNRQRLFLSPHPLLQRYISCYVFYMKPNPYHSVITTTLSIIPDASGCIVFTCYEDRMQGLLWGPTTEVKKVENSLADRTYFFVEFLPGGLRAFTGMGLAELRDKVVNLEDINKKLSVRIMEALRSTTCLSSFASRMNHLFLQLHEHHSNLNPLILSSMEYILQHEGSVRVKEVAHKHYISERQLQRSFQQHVGINVKKYASIVQFNQTIHRLKRKQDLPLSSLTNASGFFDESHMISTFHKMIGLTPRTFKENMSDFYNDAHKFPCRI</sequence>
<dbReference type="Pfam" id="PF12833">
    <property type="entry name" value="HTH_18"/>
    <property type="match status" value="1"/>
</dbReference>
<proteinExistence type="predicted"/>
<evidence type="ECO:0000313" key="3">
    <source>
        <dbReference type="EMBL" id="PWU69868.1"/>
    </source>
</evidence>
<dbReference type="Pfam" id="PF20240">
    <property type="entry name" value="DUF6597"/>
    <property type="match status" value="1"/>
</dbReference>
<evidence type="ECO:0000313" key="4">
    <source>
        <dbReference type="Proteomes" id="UP000245624"/>
    </source>
</evidence>
<dbReference type="InterPro" id="IPR018060">
    <property type="entry name" value="HTH_AraC"/>
</dbReference>
<dbReference type="GO" id="GO:0003700">
    <property type="term" value="F:DNA-binding transcription factor activity"/>
    <property type="evidence" value="ECO:0007669"/>
    <property type="project" value="InterPro"/>
</dbReference>
<evidence type="ECO:0000259" key="2">
    <source>
        <dbReference type="PROSITE" id="PS01124"/>
    </source>
</evidence>
<gene>
    <name evidence="3" type="ORF">DLJ74_02755</name>
</gene>
<dbReference type="PANTHER" id="PTHR43280">
    <property type="entry name" value="ARAC-FAMILY TRANSCRIPTIONAL REGULATOR"/>
    <property type="match status" value="1"/>
</dbReference>
<comment type="caution">
    <text evidence="3">The sequence shown here is derived from an EMBL/GenBank/DDBJ whole genome shotgun (WGS) entry which is preliminary data.</text>
</comment>
<dbReference type="EMBL" id="QGTD01000004">
    <property type="protein sequence ID" value="PWU69868.1"/>
    <property type="molecule type" value="Genomic_DNA"/>
</dbReference>
<reference evidence="3 4" key="1">
    <citation type="submission" date="2018-05" db="EMBL/GenBank/DDBJ databases">
        <title>Genomic analysis of Gracilibacillus dipsosauri DD1 reveals novel features of a salt-tolerant amylase.</title>
        <authorList>
            <person name="Deutch C.E."/>
            <person name="Yang S."/>
        </authorList>
    </citation>
    <scope>NUCLEOTIDE SEQUENCE [LARGE SCALE GENOMIC DNA]</scope>
    <source>
        <strain evidence="3 4">DD1</strain>
    </source>
</reference>
<feature type="domain" description="HTH araC/xylS-type" evidence="2">
    <location>
        <begin position="166"/>
        <end position="267"/>
    </location>
</feature>
<organism evidence="3 4">
    <name type="scientific">Gracilibacillus dipsosauri</name>
    <dbReference type="NCBI Taxonomy" id="178340"/>
    <lineage>
        <taxon>Bacteria</taxon>
        <taxon>Bacillati</taxon>
        <taxon>Bacillota</taxon>
        <taxon>Bacilli</taxon>
        <taxon>Bacillales</taxon>
        <taxon>Bacillaceae</taxon>
        <taxon>Gracilibacillus</taxon>
    </lineage>
</organism>
<dbReference type="InterPro" id="IPR046532">
    <property type="entry name" value="DUF6597"/>
</dbReference>
<dbReference type="OrthoDB" id="323290at2"/>
<dbReference type="RefSeq" id="WP_109983260.1">
    <property type="nucleotide sequence ID" value="NZ_QGTD01000004.1"/>
</dbReference>